<evidence type="ECO:0000313" key="8">
    <source>
        <dbReference type="EMBL" id="QIH23325.1"/>
    </source>
</evidence>
<evidence type="ECO:0000256" key="1">
    <source>
        <dbReference type="ARBA" id="ARBA00004752"/>
    </source>
</evidence>
<dbReference type="GO" id="GO:0071555">
    <property type="term" value="P:cell wall organization"/>
    <property type="evidence" value="ECO:0007669"/>
    <property type="project" value="UniProtKB-UniRule"/>
</dbReference>
<dbReference type="GO" id="GO:0016740">
    <property type="term" value="F:transferase activity"/>
    <property type="evidence" value="ECO:0007669"/>
    <property type="project" value="UniProtKB-KW"/>
</dbReference>
<dbReference type="GO" id="GO:0071972">
    <property type="term" value="F:peptidoglycan L,D-transpeptidase activity"/>
    <property type="evidence" value="ECO:0007669"/>
    <property type="project" value="TreeGrafter"/>
</dbReference>
<dbReference type="Gene3D" id="2.40.440.10">
    <property type="entry name" value="L,D-transpeptidase catalytic domain-like"/>
    <property type="match status" value="1"/>
</dbReference>
<dbReference type="Pfam" id="PF03734">
    <property type="entry name" value="YkuD"/>
    <property type="match status" value="1"/>
</dbReference>
<dbReference type="InterPro" id="IPR038054">
    <property type="entry name" value="LD_TPept-like_central_sf"/>
</dbReference>
<keyword evidence="4 6" id="KW-0573">Peptidoglycan synthesis</keyword>
<proteinExistence type="predicted"/>
<reference evidence="8 9" key="1">
    <citation type="submission" date="2020-02" db="EMBL/GenBank/DDBJ databases">
        <title>Complete genome sequences of six Lactobacillus iners strains isolated from the human vagina.</title>
        <authorList>
            <person name="France M.T."/>
            <person name="Rutt L."/>
            <person name="Narina S."/>
            <person name="Arbaugh S."/>
            <person name="Humphrys M.S."/>
            <person name="Ma B."/>
            <person name="Hayward M.R."/>
            <person name="Relman D."/>
            <person name="Kwon D.S."/>
            <person name="Ravel J."/>
        </authorList>
    </citation>
    <scope>NUCLEOTIDE SEQUENCE [LARGE SCALE GENOMIC DNA]</scope>
    <source>
        <strain evidence="8 9">C0210C1</strain>
    </source>
</reference>
<evidence type="ECO:0000256" key="5">
    <source>
        <dbReference type="ARBA" id="ARBA00023316"/>
    </source>
</evidence>
<accession>A0A6G7B7M3</accession>
<comment type="pathway">
    <text evidence="1 6">Cell wall biogenesis; peptidoglycan biosynthesis.</text>
</comment>
<dbReference type="GO" id="GO:0005576">
    <property type="term" value="C:extracellular region"/>
    <property type="evidence" value="ECO:0007669"/>
    <property type="project" value="TreeGrafter"/>
</dbReference>
<evidence type="ECO:0000259" key="7">
    <source>
        <dbReference type="PROSITE" id="PS52029"/>
    </source>
</evidence>
<keyword evidence="3 6" id="KW-0133">Cell shape</keyword>
<dbReference type="SUPFAM" id="SSF143985">
    <property type="entry name" value="L,D-transpeptidase pre-catalytic domain-like"/>
    <property type="match status" value="1"/>
</dbReference>
<dbReference type="AlphaFoldDB" id="A0A6G7B7M3"/>
<dbReference type="EMBL" id="CP049228">
    <property type="protein sequence ID" value="QIH23325.1"/>
    <property type="molecule type" value="Genomic_DNA"/>
</dbReference>
<dbReference type="UniPathway" id="UPA00219"/>
<dbReference type="PANTHER" id="PTHR30582">
    <property type="entry name" value="L,D-TRANSPEPTIDASE"/>
    <property type="match status" value="1"/>
</dbReference>
<feature type="domain" description="L,D-TPase catalytic" evidence="7">
    <location>
        <begin position="269"/>
        <end position="396"/>
    </location>
</feature>
<gene>
    <name evidence="8" type="ORF">G6Z83_00655</name>
</gene>
<feature type="active site" description="Nucleophile" evidence="6">
    <location>
        <position position="372"/>
    </location>
</feature>
<evidence type="ECO:0000256" key="3">
    <source>
        <dbReference type="ARBA" id="ARBA00022960"/>
    </source>
</evidence>
<organism evidence="8 9">
    <name type="scientific">Lactobacillus iners</name>
    <dbReference type="NCBI Taxonomy" id="147802"/>
    <lineage>
        <taxon>Bacteria</taxon>
        <taxon>Bacillati</taxon>
        <taxon>Bacillota</taxon>
        <taxon>Bacilli</taxon>
        <taxon>Lactobacillales</taxon>
        <taxon>Lactobacillaceae</taxon>
        <taxon>Lactobacillus</taxon>
    </lineage>
</organism>
<dbReference type="Gene3D" id="3.10.20.800">
    <property type="match status" value="1"/>
</dbReference>
<name>A0A6G7B7M3_9LACO</name>
<evidence type="ECO:0000256" key="6">
    <source>
        <dbReference type="PROSITE-ProRule" id="PRU01373"/>
    </source>
</evidence>
<dbReference type="RefSeq" id="WP_164823863.1">
    <property type="nucleotide sequence ID" value="NZ_CP049228.1"/>
</dbReference>
<evidence type="ECO:0000313" key="9">
    <source>
        <dbReference type="Proteomes" id="UP000501676"/>
    </source>
</evidence>
<evidence type="ECO:0000256" key="4">
    <source>
        <dbReference type="ARBA" id="ARBA00022984"/>
    </source>
</evidence>
<dbReference type="PANTHER" id="PTHR30582:SF33">
    <property type="entry name" value="EXPORTED PROTEIN"/>
    <property type="match status" value="1"/>
</dbReference>
<keyword evidence="5 6" id="KW-0961">Cell wall biogenesis/degradation</keyword>
<keyword evidence="2" id="KW-0808">Transferase</keyword>
<dbReference type="PROSITE" id="PS52029">
    <property type="entry name" value="LD_TPASE"/>
    <property type="match status" value="1"/>
</dbReference>
<dbReference type="SUPFAM" id="SSF141523">
    <property type="entry name" value="L,D-transpeptidase catalytic domain-like"/>
    <property type="match status" value="1"/>
</dbReference>
<dbReference type="CDD" id="cd16913">
    <property type="entry name" value="YkuD_like"/>
    <property type="match status" value="1"/>
</dbReference>
<feature type="active site" description="Proton donor/acceptor" evidence="6">
    <location>
        <position position="351"/>
    </location>
</feature>
<protein>
    <submittedName>
        <fullName evidence="8">L,D-transpeptidase family protein</fullName>
    </submittedName>
</protein>
<dbReference type="InterPro" id="IPR038063">
    <property type="entry name" value="Transpep_catalytic_dom"/>
</dbReference>
<sequence>MRKKARSYKFSLIILLLLSFLLVIFLLMANNKRKQNQHNRIRQINQAVIYNKSHFNPCVKIYGVDVSKLTIDQAYRKVNKKAVNALMIDGRDIKLIRKDFETITRKQVEDYFNKQKTRLPNYQKYIFRNKELLDLKGKAENIVDAKVVFEILGKKYIFSRKKYYPKVECYNKAFHFLDDSLLKARIERLNQEYSTLHKKYHFETPEHGMILVRNESYGWAINSKQLIEAIKSAYINKHSVLKGHNFVYGIGYSSYGKGYGKGNNGLGNTYIAVSIPNQEAWFYKHGKLVLKINNIVTGTAANKLDATPKGVWYIHYKQSPSVLRGKNSDGTPYASRVRYWMPFTLSGCGLHDAAWRTDWSKTAYIKNGSHGCVNIKPSLIKAVWNVVEKDEPVVIY</sequence>
<dbReference type="InterPro" id="IPR005490">
    <property type="entry name" value="LD_TPept_cat_dom"/>
</dbReference>
<dbReference type="InterPro" id="IPR050979">
    <property type="entry name" value="LD-transpeptidase"/>
</dbReference>
<dbReference type="Proteomes" id="UP000501676">
    <property type="component" value="Chromosome"/>
</dbReference>
<dbReference type="GO" id="GO:0008360">
    <property type="term" value="P:regulation of cell shape"/>
    <property type="evidence" value="ECO:0007669"/>
    <property type="project" value="UniProtKB-UniRule"/>
</dbReference>
<evidence type="ECO:0000256" key="2">
    <source>
        <dbReference type="ARBA" id="ARBA00022679"/>
    </source>
</evidence>
<dbReference type="GO" id="GO:0018104">
    <property type="term" value="P:peptidoglycan-protein cross-linking"/>
    <property type="evidence" value="ECO:0007669"/>
    <property type="project" value="TreeGrafter"/>
</dbReference>